<evidence type="ECO:0000313" key="3">
    <source>
        <dbReference type="Proteomes" id="UP000184159"/>
    </source>
</evidence>
<dbReference type="AlphaFoldDB" id="A0A1M5HCI4"/>
<feature type="transmembrane region" description="Helical" evidence="1">
    <location>
        <begin position="5"/>
        <end position="27"/>
    </location>
</feature>
<evidence type="ECO:0000256" key="1">
    <source>
        <dbReference type="SAM" id="Phobius"/>
    </source>
</evidence>
<evidence type="ECO:0000313" key="2">
    <source>
        <dbReference type="EMBL" id="SHG13675.1"/>
    </source>
</evidence>
<keyword evidence="1" id="KW-0472">Membrane</keyword>
<dbReference type="EMBL" id="FQUH01000031">
    <property type="protein sequence ID" value="SHG13675.1"/>
    <property type="molecule type" value="Genomic_DNA"/>
</dbReference>
<dbReference type="Pfam" id="PF09583">
    <property type="entry name" value="Phageshock_PspG"/>
    <property type="match status" value="1"/>
</dbReference>
<name>A0A1M5HCI4_VIBGA</name>
<organism evidence="2 3">
    <name type="scientific">Vibrio gazogenes DSM 21264 = NBRC 103151</name>
    <dbReference type="NCBI Taxonomy" id="1123492"/>
    <lineage>
        <taxon>Bacteria</taxon>
        <taxon>Pseudomonadati</taxon>
        <taxon>Pseudomonadota</taxon>
        <taxon>Gammaproteobacteria</taxon>
        <taxon>Vibrionales</taxon>
        <taxon>Vibrionaceae</taxon>
        <taxon>Vibrio</taxon>
    </lineage>
</organism>
<reference evidence="3" key="1">
    <citation type="submission" date="2016-11" db="EMBL/GenBank/DDBJ databases">
        <authorList>
            <person name="Varghese N."/>
            <person name="Submissions S."/>
        </authorList>
    </citation>
    <scope>NUCLEOTIDE SEQUENCE [LARGE SCALE GENOMIC DNA]</scope>
    <source>
        <strain evidence="3">DSM 21264</strain>
    </source>
</reference>
<keyword evidence="3" id="KW-1185">Reference proteome</keyword>
<keyword evidence="1" id="KW-1133">Transmembrane helix</keyword>
<sequence>MMVELLYLLIFAGVLFFTGVTLFGIMLSIGLSFLFVLAFGMFAMLIKMLPWLLVIVLGIWLFKKYA</sequence>
<proteinExistence type="predicted"/>
<gene>
    <name evidence="2" type="ORF">SAMN02745781_04063</name>
</gene>
<accession>A0A1M5HCI4</accession>
<feature type="transmembrane region" description="Helical" evidence="1">
    <location>
        <begin position="33"/>
        <end position="62"/>
    </location>
</feature>
<keyword evidence="1" id="KW-0812">Transmembrane</keyword>
<dbReference type="Proteomes" id="UP000184159">
    <property type="component" value="Unassembled WGS sequence"/>
</dbReference>
<dbReference type="RefSeq" id="WP_072963498.1">
    <property type="nucleotide sequence ID" value="NZ_FQUH01000031.1"/>
</dbReference>
<dbReference type="InterPro" id="IPR014318">
    <property type="entry name" value="Phageshock_PspG"/>
</dbReference>
<protein>
    <submittedName>
        <fullName evidence="2">Phage shock protein G</fullName>
    </submittedName>
</protein>